<dbReference type="EMBL" id="BAAAKW010000055">
    <property type="protein sequence ID" value="GAA1224048.1"/>
    <property type="molecule type" value="Genomic_DNA"/>
</dbReference>
<feature type="chain" id="PRO_5046217796" evidence="3">
    <location>
        <begin position="21"/>
        <end position="243"/>
    </location>
</feature>
<accession>A0ABP4GIS3</accession>
<organism evidence="5 6">
    <name type="scientific">Rhodoglobus aureus</name>
    <dbReference type="NCBI Taxonomy" id="191497"/>
    <lineage>
        <taxon>Bacteria</taxon>
        <taxon>Bacillati</taxon>
        <taxon>Actinomycetota</taxon>
        <taxon>Actinomycetes</taxon>
        <taxon>Micrococcales</taxon>
        <taxon>Microbacteriaceae</taxon>
        <taxon>Rhodoglobus</taxon>
    </lineage>
</organism>
<feature type="region of interest" description="Disordered" evidence="1">
    <location>
        <begin position="170"/>
        <end position="214"/>
    </location>
</feature>
<keyword evidence="6" id="KW-1185">Reference proteome</keyword>
<keyword evidence="3" id="KW-0732">Signal</keyword>
<evidence type="ECO:0000256" key="1">
    <source>
        <dbReference type="SAM" id="MobiDB-lite"/>
    </source>
</evidence>
<evidence type="ECO:0000256" key="3">
    <source>
        <dbReference type="SAM" id="SignalP"/>
    </source>
</evidence>
<evidence type="ECO:0000259" key="4">
    <source>
        <dbReference type="Pfam" id="PF07987"/>
    </source>
</evidence>
<keyword evidence="2" id="KW-1133">Transmembrane helix</keyword>
<dbReference type="InterPro" id="IPR012533">
    <property type="entry name" value="YcnI-copper_dom"/>
</dbReference>
<feature type="transmembrane region" description="Helical" evidence="2">
    <location>
        <begin position="219"/>
        <end position="237"/>
    </location>
</feature>
<protein>
    <submittedName>
        <fullName evidence="5">YcnI family protein</fullName>
    </submittedName>
</protein>
<feature type="signal peptide" evidence="3">
    <location>
        <begin position="1"/>
        <end position="20"/>
    </location>
</feature>
<dbReference type="InterPro" id="IPR038507">
    <property type="entry name" value="YcnI-like_sf"/>
</dbReference>
<keyword evidence="2" id="KW-0812">Transmembrane</keyword>
<feature type="compositionally biased region" description="Basic and acidic residues" evidence="1">
    <location>
        <begin position="175"/>
        <end position="208"/>
    </location>
</feature>
<feature type="domain" description="YncI copper-binding" evidence="4">
    <location>
        <begin position="28"/>
        <end position="169"/>
    </location>
</feature>
<dbReference type="CDD" id="cd08545">
    <property type="entry name" value="YcnI_like"/>
    <property type="match status" value="1"/>
</dbReference>
<proteinExistence type="predicted"/>
<keyword evidence="2" id="KW-0472">Membrane</keyword>
<dbReference type="RefSeq" id="WP_343926142.1">
    <property type="nucleotide sequence ID" value="NZ_BAAAKW010000055.1"/>
</dbReference>
<evidence type="ECO:0000256" key="2">
    <source>
        <dbReference type="SAM" id="Phobius"/>
    </source>
</evidence>
<gene>
    <name evidence="5" type="ORF">GCM10009655_23830</name>
</gene>
<sequence>MNTLTKTAFALAAGATIAIAAPLAAMAHVSIDPEQAEAGTYALITVKVPNESETEMTNRVELKLPTDTPFTSVRFVPVPGWEAELVRTELPEPVMVGESEITEAVTSIIWTAQVGSELGDGALLLLPISLGPVPDVGSVVLTADQTYTDGTVVSWSGIEEGAENPAPVLFVNDEPAGHHGDAAAETDDAHSDDVHSDQNATEGDHAETSDSSDPVARSLGIAGLIAGLGAVLLAFAFRRPTSK</sequence>
<reference evidence="6" key="1">
    <citation type="journal article" date="2019" name="Int. J. Syst. Evol. Microbiol.">
        <title>The Global Catalogue of Microorganisms (GCM) 10K type strain sequencing project: providing services to taxonomists for standard genome sequencing and annotation.</title>
        <authorList>
            <consortium name="The Broad Institute Genomics Platform"/>
            <consortium name="The Broad Institute Genome Sequencing Center for Infectious Disease"/>
            <person name="Wu L."/>
            <person name="Ma J."/>
        </authorList>
    </citation>
    <scope>NUCLEOTIDE SEQUENCE [LARGE SCALE GENOMIC DNA]</scope>
    <source>
        <strain evidence="6">JCM 12762</strain>
    </source>
</reference>
<dbReference type="Pfam" id="PF07987">
    <property type="entry name" value="DUF1775"/>
    <property type="match status" value="1"/>
</dbReference>
<evidence type="ECO:0000313" key="5">
    <source>
        <dbReference type="EMBL" id="GAA1224048.1"/>
    </source>
</evidence>
<dbReference type="Proteomes" id="UP001500943">
    <property type="component" value="Unassembled WGS sequence"/>
</dbReference>
<name>A0ABP4GIS3_9MICO</name>
<comment type="caution">
    <text evidence="5">The sequence shown here is derived from an EMBL/GenBank/DDBJ whole genome shotgun (WGS) entry which is preliminary data.</text>
</comment>
<dbReference type="Gene3D" id="2.60.40.2230">
    <property type="entry name" value="Uncharacterised protein YcnI-like PF07987, DUF1775"/>
    <property type="match status" value="1"/>
</dbReference>
<evidence type="ECO:0000313" key="6">
    <source>
        <dbReference type="Proteomes" id="UP001500943"/>
    </source>
</evidence>